<dbReference type="InterPro" id="IPR036291">
    <property type="entry name" value="NAD(P)-bd_dom_sf"/>
</dbReference>
<dbReference type="InterPro" id="IPR036220">
    <property type="entry name" value="UDP-Glc/GDP-Man_DH_C_sf"/>
</dbReference>
<dbReference type="PIRSF" id="PIRSF500136">
    <property type="entry name" value="UDP_ManNAc_DH"/>
    <property type="match status" value="1"/>
</dbReference>
<gene>
    <name evidence="5" type="ORF">SAMN04490187_2914</name>
</gene>
<protein>
    <submittedName>
        <fullName evidence="5">UDP-N-acetyl-D-mannosaminuronic acid dehydrogenase</fullName>
    </submittedName>
</protein>
<dbReference type="RefSeq" id="WP_090454158.1">
    <property type="nucleotide sequence ID" value="NZ_FNTC01000002.1"/>
</dbReference>
<dbReference type="InterPro" id="IPR014027">
    <property type="entry name" value="UDP-Glc/GDP-Man_DH_C"/>
</dbReference>
<dbReference type="PANTHER" id="PTHR43491">
    <property type="entry name" value="UDP-N-ACETYL-D-MANNOSAMINE DEHYDROGENASE"/>
    <property type="match status" value="1"/>
</dbReference>
<name>A0A231GNT4_PSEJE</name>
<organism evidence="5 6">
    <name type="scientific">Pseudomonas jessenii</name>
    <dbReference type="NCBI Taxonomy" id="77298"/>
    <lineage>
        <taxon>Bacteria</taxon>
        <taxon>Pseudomonadati</taxon>
        <taxon>Pseudomonadota</taxon>
        <taxon>Gammaproteobacteria</taxon>
        <taxon>Pseudomonadales</taxon>
        <taxon>Pseudomonadaceae</taxon>
        <taxon>Pseudomonas</taxon>
    </lineage>
</organism>
<dbReference type="GO" id="GO:0016616">
    <property type="term" value="F:oxidoreductase activity, acting on the CH-OH group of donors, NAD or NADP as acceptor"/>
    <property type="evidence" value="ECO:0007669"/>
    <property type="project" value="InterPro"/>
</dbReference>
<sequence length="419" mass="45909">MPFKTISVVGLGYIGLPTAAVFASRKKQVIGVDVNQNAVDIINRGQIHIVEPDLDMVVHAAVTEGYLRATTRPEPADAFLIAVPTPFKGDHEPDLSYIESASKNIAPVLKKGDLVILESTSPVGATEQMAAWLAEARPDLSFPQTHGESSDIRIAHCPERVLPGHVLRELVQNDRVIGGMTPKCSELAISLYKVFVQGECIVTNARTAEMCKLTENSFRDVNIAFANELSMICDKLDISVWELIRLANRHPRVNILQPGPGVGGHCIAVDPWFIVSKTPEQAHLIRTAREVNDGKPQWVIDKVKLAVAEFLQTNRDKTAREVTIACFGLAFKADIDDLRESPAIEIIQRIIAAHPGPVLAVEPNIVELPSSLSEKTSLTSIQSAINEADVLVLLVDHKEFKDMSKTADKAHVDTRGLWQ</sequence>
<evidence type="ECO:0000256" key="2">
    <source>
        <dbReference type="ARBA" id="ARBA00023027"/>
    </source>
</evidence>
<dbReference type="FunFam" id="3.40.50.720:FF:000139">
    <property type="entry name" value="UDP-N-acetyl-D-mannosamine dehydrogenase"/>
    <property type="match status" value="1"/>
</dbReference>
<evidence type="ECO:0000256" key="1">
    <source>
        <dbReference type="ARBA" id="ARBA00023002"/>
    </source>
</evidence>
<dbReference type="GO" id="GO:0016628">
    <property type="term" value="F:oxidoreductase activity, acting on the CH-CH group of donors, NAD or NADP as acceptor"/>
    <property type="evidence" value="ECO:0007669"/>
    <property type="project" value="InterPro"/>
</dbReference>
<evidence type="ECO:0000313" key="6">
    <source>
        <dbReference type="Proteomes" id="UP000198542"/>
    </source>
</evidence>
<dbReference type="Pfam" id="PF03721">
    <property type="entry name" value="UDPG_MGDP_dh_N"/>
    <property type="match status" value="1"/>
</dbReference>
<feature type="domain" description="UDP-glucose/GDP-mannose dehydrogenase C-terminal" evidence="4">
    <location>
        <begin position="325"/>
        <end position="419"/>
    </location>
</feature>
<keyword evidence="6" id="KW-1185">Reference proteome</keyword>
<dbReference type="SUPFAM" id="SSF48179">
    <property type="entry name" value="6-phosphogluconate dehydrogenase C-terminal domain-like"/>
    <property type="match status" value="1"/>
</dbReference>
<dbReference type="NCBIfam" id="TIGR03026">
    <property type="entry name" value="NDP-sugDHase"/>
    <property type="match status" value="1"/>
</dbReference>
<dbReference type="Proteomes" id="UP000198542">
    <property type="component" value="Unassembled WGS sequence"/>
</dbReference>
<dbReference type="InterPro" id="IPR008927">
    <property type="entry name" value="6-PGluconate_DH-like_C_sf"/>
</dbReference>
<dbReference type="GO" id="GO:0051287">
    <property type="term" value="F:NAD binding"/>
    <property type="evidence" value="ECO:0007669"/>
    <property type="project" value="InterPro"/>
</dbReference>
<dbReference type="EMBL" id="FNTC01000002">
    <property type="protein sequence ID" value="SEC03577.1"/>
    <property type="molecule type" value="Genomic_DNA"/>
</dbReference>
<dbReference type="PANTHER" id="PTHR43491:SF1">
    <property type="entry name" value="UDP-N-ACETYL-D-MANNOSAMINE DEHYDROGENASE"/>
    <property type="match status" value="1"/>
</dbReference>
<accession>A0A231GNT4</accession>
<dbReference type="InterPro" id="IPR001732">
    <property type="entry name" value="UDP-Glc/GDP-Man_DH_N"/>
</dbReference>
<dbReference type="Gene3D" id="3.40.50.720">
    <property type="entry name" value="NAD(P)-binding Rossmann-like Domain"/>
    <property type="match status" value="2"/>
</dbReference>
<dbReference type="SUPFAM" id="SSF51735">
    <property type="entry name" value="NAD(P)-binding Rossmann-fold domains"/>
    <property type="match status" value="1"/>
</dbReference>
<reference evidence="6" key="1">
    <citation type="submission" date="2016-10" db="EMBL/GenBank/DDBJ databases">
        <authorList>
            <person name="Varghese N."/>
            <person name="Submissions S."/>
        </authorList>
    </citation>
    <scope>NUCLEOTIDE SEQUENCE [LARGE SCALE GENOMIC DNA]</scope>
    <source>
        <strain evidence="6">BS3660</strain>
    </source>
</reference>
<dbReference type="NCBIfam" id="NF008286">
    <property type="entry name" value="PRK11064.1"/>
    <property type="match status" value="1"/>
</dbReference>
<evidence type="ECO:0000256" key="3">
    <source>
        <dbReference type="PIRNR" id="PIRNR000124"/>
    </source>
</evidence>
<dbReference type="Pfam" id="PF00984">
    <property type="entry name" value="UDPG_MGDP_dh"/>
    <property type="match status" value="1"/>
</dbReference>
<comment type="similarity">
    <text evidence="3">Belongs to the UDP-glucose/GDP-mannose dehydrogenase family.</text>
</comment>
<dbReference type="SMART" id="SM00984">
    <property type="entry name" value="UDPG_MGDP_dh_C"/>
    <property type="match status" value="1"/>
</dbReference>
<dbReference type="Gene3D" id="1.20.5.100">
    <property type="entry name" value="Cytochrome c1, transmembrane anchor, C-terminal"/>
    <property type="match status" value="1"/>
</dbReference>
<dbReference type="InterPro" id="IPR014026">
    <property type="entry name" value="UDP-Glc/GDP-Man_DH_dimer"/>
</dbReference>
<dbReference type="Pfam" id="PF03720">
    <property type="entry name" value="UDPG_MGDP_dh_C"/>
    <property type="match status" value="1"/>
</dbReference>
<evidence type="ECO:0000313" key="5">
    <source>
        <dbReference type="EMBL" id="SEC03577.1"/>
    </source>
</evidence>
<keyword evidence="2" id="KW-0520">NAD</keyword>
<proteinExistence type="inferred from homology"/>
<dbReference type="SUPFAM" id="SSF52413">
    <property type="entry name" value="UDP-glucose/GDP-mannose dehydrogenase C-terminal domain"/>
    <property type="match status" value="1"/>
</dbReference>
<dbReference type="AlphaFoldDB" id="A0A231GNT4"/>
<dbReference type="GO" id="GO:0000271">
    <property type="term" value="P:polysaccharide biosynthetic process"/>
    <property type="evidence" value="ECO:0007669"/>
    <property type="project" value="InterPro"/>
</dbReference>
<dbReference type="InterPro" id="IPR028359">
    <property type="entry name" value="UDP_ManNAc/GlcNAc_DH"/>
</dbReference>
<dbReference type="InterPro" id="IPR017476">
    <property type="entry name" value="UDP-Glc/GDP-Man"/>
</dbReference>
<dbReference type="PIRSF" id="PIRSF000124">
    <property type="entry name" value="UDPglc_GDPman_dh"/>
    <property type="match status" value="1"/>
</dbReference>
<evidence type="ECO:0000259" key="4">
    <source>
        <dbReference type="SMART" id="SM00984"/>
    </source>
</evidence>
<keyword evidence="1" id="KW-0560">Oxidoreductase</keyword>